<keyword evidence="3" id="KW-0486">Methionine biosynthesis</keyword>
<dbReference type="KEGG" id="mzi:HWN40_01265"/>
<keyword evidence="2" id="KW-0677">Repeat</keyword>
<dbReference type="InterPro" id="IPR051462">
    <property type="entry name" value="CBS_domain-containing"/>
</dbReference>
<keyword evidence="7" id="KW-1185">Reference proteome</keyword>
<dbReference type="PANTHER" id="PTHR48108">
    <property type="entry name" value="CBS DOMAIN-CONTAINING PROTEIN CBSX2, CHLOROPLASTIC"/>
    <property type="match status" value="1"/>
</dbReference>
<dbReference type="AlphaFoldDB" id="A0A7D5E6N2"/>
<dbReference type="Gene3D" id="3.10.580.10">
    <property type="entry name" value="CBS-domain"/>
    <property type="match status" value="2"/>
</dbReference>
<feature type="domain" description="CBS" evidence="5">
    <location>
        <begin position="229"/>
        <end position="279"/>
    </location>
</feature>
<evidence type="ECO:0000259" key="5">
    <source>
        <dbReference type="PROSITE" id="PS51371"/>
    </source>
</evidence>
<evidence type="ECO:0000256" key="4">
    <source>
        <dbReference type="PROSITE-ProRule" id="PRU00703"/>
    </source>
</evidence>
<evidence type="ECO:0000256" key="2">
    <source>
        <dbReference type="ARBA" id="ARBA00022737"/>
    </source>
</evidence>
<evidence type="ECO:0000313" key="6">
    <source>
        <dbReference type="EMBL" id="QLC48998.1"/>
    </source>
</evidence>
<keyword evidence="1" id="KW-0028">Amino-acid biosynthesis</keyword>
<dbReference type="InterPro" id="IPR046342">
    <property type="entry name" value="CBS_dom_sf"/>
</dbReference>
<dbReference type="Proteomes" id="UP000509594">
    <property type="component" value="Chromosome"/>
</dbReference>
<dbReference type="SMART" id="SM00116">
    <property type="entry name" value="CBS"/>
    <property type="match status" value="4"/>
</dbReference>
<keyword evidence="4" id="KW-0129">CBS domain</keyword>
<dbReference type="GO" id="GO:0009086">
    <property type="term" value="P:methionine biosynthetic process"/>
    <property type="evidence" value="ECO:0007669"/>
    <property type="project" value="UniProtKB-KW"/>
</dbReference>
<dbReference type="PROSITE" id="PS51371">
    <property type="entry name" value="CBS"/>
    <property type="match status" value="4"/>
</dbReference>
<sequence length="279" mass="30869">MNVGDIMSSPVYTIEPEENVAHARRLMLKHKISTLVVINDGEMVGIVTKTDLSKRLAQAEPMWRRRPIDKVPVNMVMNDAPISIYPEASISQASDLMLENGINSLAVVKDNVVGIITGTDIMKYVSQQEMDTKVEDVMGDDPIFVHRHHTINHVMQEMEKNEVNRVIVVDNAEEAVGIITTSNVALNGITDNEGKLSSKSIKMARKSTPAGEKTYRYVKEVPLVAEDIMSELPSSVNIDDTVVQAAKTMIEEHVIGLPVVNNDNLVGMISRRDILKAVQ</sequence>
<dbReference type="EMBL" id="CP058215">
    <property type="protein sequence ID" value="QLC48998.1"/>
    <property type="molecule type" value="Genomic_DNA"/>
</dbReference>
<dbReference type="RefSeq" id="WP_176964061.1">
    <property type="nucleotide sequence ID" value="NZ_CP058215.1"/>
</dbReference>
<evidence type="ECO:0000256" key="3">
    <source>
        <dbReference type="ARBA" id="ARBA00023167"/>
    </source>
</evidence>
<dbReference type="OrthoDB" id="8919at2157"/>
<feature type="domain" description="CBS" evidence="5">
    <location>
        <begin position="77"/>
        <end position="132"/>
    </location>
</feature>
<dbReference type="Pfam" id="PF00571">
    <property type="entry name" value="CBS"/>
    <property type="match status" value="4"/>
</dbReference>
<dbReference type="CDD" id="cd04584">
    <property type="entry name" value="CBS_pair_AcuB_like"/>
    <property type="match status" value="1"/>
</dbReference>
<protein>
    <submittedName>
        <fullName evidence="6">CBS domain-containing protein</fullName>
    </submittedName>
</protein>
<feature type="domain" description="CBS" evidence="5">
    <location>
        <begin position="7"/>
        <end position="62"/>
    </location>
</feature>
<evidence type="ECO:0000313" key="7">
    <source>
        <dbReference type="Proteomes" id="UP000509594"/>
    </source>
</evidence>
<name>A0A7D5E6N2_9EURY</name>
<gene>
    <name evidence="6" type="ORF">HWN40_01265</name>
</gene>
<proteinExistence type="predicted"/>
<reference evidence="6 7" key="1">
    <citation type="submission" date="2020-06" db="EMBL/GenBank/DDBJ databases">
        <title>Methanolobus halotolerans sp. nov., isolated from a saline lake Tus in Siberia.</title>
        <authorList>
            <person name="Shen Y."/>
            <person name="Chen S.-C."/>
            <person name="Lai M.-C."/>
            <person name="Huang H.-H."/>
            <person name="Chiu H.-H."/>
            <person name="Tang S.-L."/>
            <person name="Rogozin D.Y."/>
            <person name="Degermendzhy A.G."/>
        </authorList>
    </citation>
    <scope>NUCLEOTIDE SEQUENCE [LARGE SCALE GENOMIC DNA]</scope>
    <source>
        <strain evidence="6 7">DSM 21339</strain>
    </source>
</reference>
<feature type="domain" description="CBS" evidence="5">
    <location>
        <begin position="138"/>
        <end position="196"/>
    </location>
</feature>
<dbReference type="InterPro" id="IPR000644">
    <property type="entry name" value="CBS_dom"/>
</dbReference>
<organism evidence="6 7">
    <name type="scientific">Methanolobus zinderi</name>
    <dbReference type="NCBI Taxonomy" id="536044"/>
    <lineage>
        <taxon>Archaea</taxon>
        <taxon>Methanobacteriati</taxon>
        <taxon>Methanobacteriota</taxon>
        <taxon>Stenosarchaea group</taxon>
        <taxon>Methanomicrobia</taxon>
        <taxon>Methanosarcinales</taxon>
        <taxon>Methanosarcinaceae</taxon>
        <taxon>Methanolobus</taxon>
    </lineage>
</organism>
<dbReference type="GeneID" id="55820262"/>
<accession>A0A7D5E6N2</accession>
<dbReference type="PANTHER" id="PTHR48108:SF33">
    <property type="entry name" value="METHYLATED PROTEIN MJ0556"/>
    <property type="match status" value="1"/>
</dbReference>
<evidence type="ECO:0000256" key="1">
    <source>
        <dbReference type="ARBA" id="ARBA00022605"/>
    </source>
</evidence>
<dbReference type="SUPFAM" id="SSF54631">
    <property type="entry name" value="CBS-domain pair"/>
    <property type="match status" value="2"/>
</dbReference>